<keyword evidence="2" id="KW-0812">Transmembrane</keyword>
<proteinExistence type="predicted"/>
<name>A0A7J8R1X0_GOSDV</name>
<dbReference type="SUPFAM" id="SSF144091">
    <property type="entry name" value="Rhomboid-like"/>
    <property type="match status" value="1"/>
</dbReference>
<dbReference type="EMBL" id="JABFAC010000002">
    <property type="protein sequence ID" value="MBA0607735.1"/>
    <property type="molecule type" value="Genomic_DNA"/>
</dbReference>
<accession>A0A7J8R1X0</accession>
<evidence type="ECO:0000313" key="6">
    <source>
        <dbReference type="Proteomes" id="UP000593561"/>
    </source>
</evidence>
<sequence length="45" mass="4967">FQVNCYSLNSVGPTVENLSGPTRFLAVYLTSAMSSWFCCCVCHET</sequence>
<keyword evidence="4" id="KW-0472">Membrane</keyword>
<evidence type="ECO:0000256" key="3">
    <source>
        <dbReference type="ARBA" id="ARBA00022989"/>
    </source>
</evidence>
<reference evidence="5 6" key="1">
    <citation type="journal article" date="2019" name="Genome Biol. Evol.">
        <title>Insights into the evolution of the New World diploid cottons (Gossypium, subgenus Houzingenia) based on genome sequencing.</title>
        <authorList>
            <person name="Grover C.E."/>
            <person name="Arick M.A. 2nd"/>
            <person name="Thrash A."/>
            <person name="Conover J.L."/>
            <person name="Sanders W.S."/>
            <person name="Peterson D.G."/>
            <person name="Frelichowski J.E."/>
            <person name="Scheffler J.A."/>
            <person name="Scheffler B.E."/>
            <person name="Wendel J.F."/>
        </authorList>
    </citation>
    <scope>NUCLEOTIDE SEQUENCE [LARGE SCALE GENOMIC DNA]</scope>
    <source>
        <strain evidence="5">27</strain>
        <tissue evidence="5">Leaf</tissue>
    </source>
</reference>
<evidence type="ECO:0000256" key="4">
    <source>
        <dbReference type="ARBA" id="ARBA00023136"/>
    </source>
</evidence>
<dbReference type="Gene3D" id="1.20.1540.10">
    <property type="entry name" value="Rhomboid-like"/>
    <property type="match status" value="1"/>
</dbReference>
<evidence type="ECO:0000313" key="5">
    <source>
        <dbReference type="EMBL" id="MBA0607735.1"/>
    </source>
</evidence>
<dbReference type="Proteomes" id="UP000593561">
    <property type="component" value="Unassembled WGS sequence"/>
</dbReference>
<dbReference type="InterPro" id="IPR035952">
    <property type="entry name" value="Rhomboid-like_sf"/>
</dbReference>
<keyword evidence="6" id="KW-1185">Reference proteome</keyword>
<protein>
    <submittedName>
        <fullName evidence="5">Uncharacterized protein</fullName>
    </submittedName>
</protein>
<organism evidence="5 6">
    <name type="scientific">Gossypium davidsonii</name>
    <name type="common">Davidson's cotton</name>
    <name type="synonym">Gossypium klotzschianum subsp. davidsonii</name>
    <dbReference type="NCBI Taxonomy" id="34287"/>
    <lineage>
        <taxon>Eukaryota</taxon>
        <taxon>Viridiplantae</taxon>
        <taxon>Streptophyta</taxon>
        <taxon>Embryophyta</taxon>
        <taxon>Tracheophyta</taxon>
        <taxon>Spermatophyta</taxon>
        <taxon>Magnoliopsida</taxon>
        <taxon>eudicotyledons</taxon>
        <taxon>Gunneridae</taxon>
        <taxon>Pentapetalae</taxon>
        <taxon>rosids</taxon>
        <taxon>malvids</taxon>
        <taxon>Malvales</taxon>
        <taxon>Malvaceae</taxon>
        <taxon>Malvoideae</taxon>
        <taxon>Gossypium</taxon>
    </lineage>
</organism>
<keyword evidence="3" id="KW-1133">Transmembrane helix</keyword>
<comment type="subcellular location">
    <subcellularLocation>
        <location evidence="1">Membrane</location>
        <topology evidence="1">Multi-pass membrane protein</topology>
    </subcellularLocation>
</comment>
<feature type="non-terminal residue" evidence="5">
    <location>
        <position position="45"/>
    </location>
</feature>
<gene>
    <name evidence="5" type="ORF">Godav_020000</name>
</gene>
<dbReference type="AlphaFoldDB" id="A0A7J8R1X0"/>
<evidence type="ECO:0000256" key="1">
    <source>
        <dbReference type="ARBA" id="ARBA00004141"/>
    </source>
</evidence>
<evidence type="ECO:0000256" key="2">
    <source>
        <dbReference type="ARBA" id="ARBA00022692"/>
    </source>
</evidence>
<comment type="caution">
    <text evidence="5">The sequence shown here is derived from an EMBL/GenBank/DDBJ whole genome shotgun (WGS) entry which is preliminary data.</text>
</comment>
<dbReference type="GO" id="GO:0016020">
    <property type="term" value="C:membrane"/>
    <property type="evidence" value="ECO:0007669"/>
    <property type="project" value="UniProtKB-SubCell"/>
</dbReference>